<dbReference type="RefSeq" id="XP_046114818.1">
    <property type="nucleotide sequence ID" value="XM_046259163.1"/>
</dbReference>
<comment type="caution">
    <text evidence="2">The sequence shown here is derived from an EMBL/GenBank/DDBJ whole genome shotgun (WGS) entry which is preliminary data.</text>
</comment>
<reference evidence="2" key="1">
    <citation type="journal article" date="2021" name="IMA Fungus">
        <title>Genomic characterization of three marine fungi, including Emericellopsis atlantica sp. nov. with signatures of a generalist lifestyle and marine biomass degradation.</title>
        <authorList>
            <person name="Hagestad O.C."/>
            <person name="Hou L."/>
            <person name="Andersen J.H."/>
            <person name="Hansen E.H."/>
            <person name="Altermark B."/>
            <person name="Li C."/>
            <person name="Kuhnert E."/>
            <person name="Cox R.J."/>
            <person name="Crous P.W."/>
            <person name="Spatafora J.W."/>
            <person name="Lail K."/>
            <person name="Amirebrahimi M."/>
            <person name="Lipzen A."/>
            <person name="Pangilinan J."/>
            <person name="Andreopoulos W."/>
            <person name="Hayes R.D."/>
            <person name="Ng V."/>
            <person name="Grigoriev I.V."/>
            <person name="Jackson S.A."/>
            <person name="Sutton T.D.S."/>
            <person name="Dobson A.D.W."/>
            <person name="Rama T."/>
        </authorList>
    </citation>
    <scope>NUCLEOTIDE SEQUENCE</scope>
    <source>
        <strain evidence="2">TS7</strain>
    </source>
</reference>
<keyword evidence="3" id="KW-1185">Reference proteome</keyword>
<evidence type="ECO:0000313" key="3">
    <source>
        <dbReference type="Proteomes" id="UP000887229"/>
    </source>
</evidence>
<keyword evidence="1" id="KW-1133">Transmembrane helix</keyword>
<evidence type="ECO:0000256" key="1">
    <source>
        <dbReference type="SAM" id="Phobius"/>
    </source>
</evidence>
<gene>
    <name evidence="2" type="ORF">F5Z01DRAFT_335654</name>
</gene>
<name>A0A9P7ZEX8_9HYPO</name>
<sequence length="168" mass="18550">MSSPYIHGFRQAPYAEDQKYAKTILTTHVLERGLTTGAILGSTYTALRYFRAPDFKTKLLHNAGRGLLWSGPLMLAALWGRMRGREHIEWQDRSWRLLGNPFQGEVDLFTEVGLVAGTATYLGRVPRAAWTGYGALGAAGLGTIGGTVAYMAWRHGMHGGKFKEHEAL</sequence>
<dbReference type="EMBL" id="MU251272">
    <property type="protein sequence ID" value="KAG9250894.1"/>
    <property type="molecule type" value="Genomic_DNA"/>
</dbReference>
<dbReference type="Proteomes" id="UP000887229">
    <property type="component" value="Unassembled WGS sequence"/>
</dbReference>
<evidence type="ECO:0000313" key="2">
    <source>
        <dbReference type="EMBL" id="KAG9250894.1"/>
    </source>
</evidence>
<organism evidence="2 3">
    <name type="scientific">Emericellopsis atlantica</name>
    <dbReference type="NCBI Taxonomy" id="2614577"/>
    <lineage>
        <taxon>Eukaryota</taxon>
        <taxon>Fungi</taxon>
        <taxon>Dikarya</taxon>
        <taxon>Ascomycota</taxon>
        <taxon>Pezizomycotina</taxon>
        <taxon>Sordariomycetes</taxon>
        <taxon>Hypocreomycetidae</taxon>
        <taxon>Hypocreales</taxon>
        <taxon>Bionectriaceae</taxon>
        <taxon>Emericellopsis</taxon>
    </lineage>
</organism>
<protein>
    <submittedName>
        <fullName evidence="2">Uncharacterized protein</fullName>
    </submittedName>
</protein>
<feature type="transmembrane region" description="Helical" evidence="1">
    <location>
        <begin position="130"/>
        <end position="153"/>
    </location>
</feature>
<dbReference type="AlphaFoldDB" id="A0A9P7ZEX8"/>
<accession>A0A9P7ZEX8</accession>
<dbReference type="GeneID" id="70290066"/>
<keyword evidence="1" id="KW-0472">Membrane</keyword>
<dbReference type="OrthoDB" id="544298at2759"/>
<proteinExistence type="predicted"/>
<keyword evidence="1" id="KW-0812">Transmembrane</keyword>